<evidence type="ECO:0000313" key="2">
    <source>
        <dbReference type="EMBL" id="NOV49969.1"/>
    </source>
</evidence>
<feature type="chain" id="PRO_5027038890" evidence="1">
    <location>
        <begin position="29"/>
        <end position="93"/>
    </location>
</feature>
<proteinExistence type="predicted"/>
<protein>
    <submittedName>
        <fullName evidence="2">Putative secreted protein</fullName>
    </submittedName>
</protein>
<accession>A0A6M2DUK1</accession>
<name>A0A6M2DUK1_XENCH</name>
<dbReference type="EMBL" id="GIIL01006243">
    <property type="protein sequence ID" value="NOV49969.1"/>
    <property type="molecule type" value="Transcribed_RNA"/>
</dbReference>
<feature type="signal peptide" evidence="1">
    <location>
        <begin position="1"/>
        <end position="28"/>
    </location>
</feature>
<sequence length="93" mass="10689">MERTHKITMPICIFALTLMVACMQMAEAKPTWRSPYQNSIDRSLGMCDSDEEVMELCQRCAKVTKSNTVFPMCCDNHDEALTWCNQYVNFGKP</sequence>
<dbReference type="PANTHER" id="PTHR39945:SF1">
    <property type="entry name" value="FI14129P"/>
    <property type="match status" value="1"/>
</dbReference>
<dbReference type="PROSITE" id="PS51257">
    <property type="entry name" value="PROKAR_LIPOPROTEIN"/>
    <property type="match status" value="1"/>
</dbReference>
<evidence type="ECO:0000256" key="1">
    <source>
        <dbReference type="SAM" id="SignalP"/>
    </source>
</evidence>
<dbReference type="PANTHER" id="PTHR39945">
    <property type="entry name" value="FI14129P"/>
    <property type="match status" value="1"/>
</dbReference>
<reference evidence="2" key="1">
    <citation type="submission" date="2020-03" db="EMBL/GenBank/DDBJ databases">
        <title>Transcriptomic Profiling of the Digestive Tract of the Rat Flea, Xenopsylla cheopis, Following Blood Feeding and Infection with Yersinia pestis.</title>
        <authorList>
            <person name="Bland D.M."/>
            <person name="Martens C.A."/>
            <person name="Virtaneva K."/>
            <person name="Kanakabandi K."/>
            <person name="Long D."/>
            <person name="Rosenke R."/>
            <person name="Saturday G.A."/>
            <person name="Hoyt F.H."/>
            <person name="Bruno D.P."/>
            <person name="Ribeiro J.M.C."/>
            <person name="Hinnebusch J."/>
        </authorList>
    </citation>
    <scope>NUCLEOTIDE SEQUENCE</scope>
</reference>
<organism evidence="2">
    <name type="scientific">Xenopsylla cheopis</name>
    <name type="common">Oriental rat flea</name>
    <name type="synonym">Pulex cheopis</name>
    <dbReference type="NCBI Taxonomy" id="163159"/>
    <lineage>
        <taxon>Eukaryota</taxon>
        <taxon>Metazoa</taxon>
        <taxon>Ecdysozoa</taxon>
        <taxon>Arthropoda</taxon>
        <taxon>Hexapoda</taxon>
        <taxon>Insecta</taxon>
        <taxon>Pterygota</taxon>
        <taxon>Neoptera</taxon>
        <taxon>Endopterygota</taxon>
        <taxon>Siphonaptera</taxon>
        <taxon>Pulicidae</taxon>
        <taxon>Xenopsyllinae</taxon>
        <taxon>Xenopsylla</taxon>
    </lineage>
</organism>
<keyword evidence="1" id="KW-0732">Signal</keyword>
<dbReference type="AlphaFoldDB" id="A0A6M2DUK1"/>